<evidence type="ECO:0000256" key="1">
    <source>
        <dbReference type="SAM" id="MobiDB-lite"/>
    </source>
</evidence>
<gene>
    <name evidence="2" type="ORF">PMEA_00025620</name>
</gene>
<dbReference type="Proteomes" id="UP001159428">
    <property type="component" value="Unassembled WGS sequence"/>
</dbReference>
<accession>A0AAU9VZM5</accession>
<dbReference type="EMBL" id="CALNXJ010000005">
    <property type="protein sequence ID" value="CAH3040013.1"/>
    <property type="molecule type" value="Genomic_DNA"/>
</dbReference>
<dbReference type="AlphaFoldDB" id="A0AAU9VZM5"/>
<feature type="region of interest" description="Disordered" evidence="1">
    <location>
        <begin position="1"/>
        <end position="74"/>
    </location>
</feature>
<evidence type="ECO:0000313" key="2">
    <source>
        <dbReference type="EMBL" id="CAH3040013.1"/>
    </source>
</evidence>
<comment type="caution">
    <text evidence="2">The sequence shown here is derived from an EMBL/GenBank/DDBJ whole genome shotgun (WGS) entry which is preliminary data.</text>
</comment>
<name>A0AAU9VZM5_9CNID</name>
<organism evidence="2 3">
    <name type="scientific">Pocillopora meandrina</name>
    <dbReference type="NCBI Taxonomy" id="46732"/>
    <lineage>
        <taxon>Eukaryota</taxon>
        <taxon>Metazoa</taxon>
        <taxon>Cnidaria</taxon>
        <taxon>Anthozoa</taxon>
        <taxon>Hexacorallia</taxon>
        <taxon>Scleractinia</taxon>
        <taxon>Astrocoeniina</taxon>
        <taxon>Pocilloporidae</taxon>
        <taxon>Pocillopora</taxon>
    </lineage>
</organism>
<proteinExistence type="predicted"/>
<feature type="compositionally biased region" description="Basic and acidic residues" evidence="1">
    <location>
        <begin position="39"/>
        <end position="60"/>
    </location>
</feature>
<feature type="non-terminal residue" evidence="2">
    <location>
        <position position="74"/>
    </location>
</feature>
<protein>
    <submittedName>
        <fullName evidence="2">Uncharacterized protein</fullName>
    </submittedName>
</protein>
<sequence length="74" mass="8212">MEPAASNETAKQEHGGDGADPEEPIEEHEFQRCSRKGRRDACPDIHCKCGDSKQSERKNPETAMATFGSRVKTH</sequence>
<keyword evidence="3" id="KW-1185">Reference proteome</keyword>
<evidence type="ECO:0000313" key="3">
    <source>
        <dbReference type="Proteomes" id="UP001159428"/>
    </source>
</evidence>
<reference evidence="2 3" key="1">
    <citation type="submission" date="2022-05" db="EMBL/GenBank/DDBJ databases">
        <authorList>
            <consortium name="Genoscope - CEA"/>
            <person name="William W."/>
        </authorList>
    </citation>
    <scope>NUCLEOTIDE SEQUENCE [LARGE SCALE GENOMIC DNA]</scope>
</reference>